<dbReference type="PROSITE" id="PS50110">
    <property type="entry name" value="RESPONSE_REGULATORY"/>
    <property type="match status" value="1"/>
</dbReference>
<dbReference type="RefSeq" id="WP_168038976.1">
    <property type="nucleotide sequence ID" value="NZ_JAATJH010000005.1"/>
</dbReference>
<keyword evidence="9" id="KW-1185">Reference proteome</keyword>
<evidence type="ECO:0000313" key="8">
    <source>
        <dbReference type="EMBL" id="NJC27672.1"/>
    </source>
</evidence>
<reference evidence="8 9" key="1">
    <citation type="submission" date="2020-03" db="EMBL/GenBank/DDBJ databases">
        <title>Genomic Encyclopedia of Type Strains, Phase IV (KMG-IV): sequencing the most valuable type-strain genomes for metagenomic binning, comparative biology and taxonomic classification.</title>
        <authorList>
            <person name="Goeker M."/>
        </authorList>
    </citation>
    <scope>NUCLEOTIDE SEQUENCE [LARGE SCALE GENOMIC DNA]</scope>
    <source>
        <strain evidence="8 9">DSM 105096</strain>
    </source>
</reference>
<evidence type="ECO:0000256" key="5">
    <source>
        <dbReference type="PROSITE-ProRule" id="PRU01091"/>
    </source>
</evidence>
<dbReference type="GO" id="GO:0003677">
    <property type="term" value="F:DNA binding"/>
    <property type="evidence" value="ECO:0007669"/>
    <property type="project" value="UniProtKB-KW"/>
</dbReference>
<keyword evidence="3 5" id="KW-0238">DNA-binding</keyword>
<dbReference type="PROSITE" id="PS51755">
    <property type="entry name" value="OMPR_PHOB"/>
    <property type="match status" value="1"/>
</dbReference>
<organism evidence="8 9">
    <name type="scientific">Neolewinella antarctica</name>
    <dbReference type="NCBI Taxonomy" id="442734"/>
    <lineage>
        <taxon>Bacteria</taxon>
        <taxon>Pseudomonadati</taxon>
        <taxon>Bacteroidota</taxon>
        <taxon>Saprospiria</taxon>
        <taxon>Saprospirales</taxon>
        <taxon>Lewinellaceae</taxon>
        <taxon>Neolewinella</taxon>
    </lineage>
</organism>
<keyword evidence="2" id="KW-0902">Two-component regulatory system</keyword>
<feature type="modified residue" description="4-aspartylphosphate" evidence="4">
    <location>
        <position position="65"/>
    </location>
</feature>
<proteinExistence type="predicted"/>
<gene>
    <name evidence="8" type="ORF">GGR27_003189</name>
</gene>
<keyword evidence="1 4" id="KW-0597">Phosphoprotein</keyword>
<feature type="domain" description="OmpR/PhoB-type" evidence="7">
    <location>
        <begin position="142"/>
        <end position="240"/>
    </location>
</feature>
<dbReference type="Proteomes" id="UP000770785">
    <property type="component" value="Unassembled WGS sequence"/>
</dbReference>
<dbReference type="Pfam" id="PF00072">
    <property type="entry name" value="Response_reg"/>
    <property type="match status" value="1"/>
</dbReference>
<dbReference type="CDD" id="cd17574">
    <property type="entry name" value="REC_OmpR"/>
    <property type="match status" value="1"/>
</dbReference>
<dbReference type="PANTHER" id="PTHR48111">
    <property type="entry name" value="REGULATOR OF RPOS"/>
    <property type="match status" value="1"/>
</dbReference>
<protein>
    <submittedName>
        <fullName evidence="8">DNA-binding response OmpR family regulator</fullName>
    </submittedName>
</protein>
<dbReference type="InterPro" id="IPR001867">
    <property type="entry name" value="OmpR/PhoB-type_DNA-bd"/>
</dbReference>
<dbReference type="Gene3D" id="1.10.10.10">
    <property type="entry name" value="Winged helix-like DNA-binding domain superfamily/Winged helix DNA-binding domain"/>
    <property type="match status" value="1"/>
</dbReference>
<dbReference type="Pfam" id="PF00486">
    <property type="entry name" value="Trans_reg_C"/>
    <property type="match status" value="1"/>
</dbReference>
<evidence type="ECO:0000313" key="9">
    <source>
        <dbReference type="Proteomes" id="UP000770785"/>
    </source>
</evidence>
<dbReference type="InterPro" id="IPR036388">
    <property type="entry name" value="WH-like_DNA-bd_sf"/>
</dbReference>
<dbReference type="SUPFAM" id="SSF46894">
    <property type="entry name" value="C-terminal effector domain of the bipartite response regulators"/>
    <property type="match status" value="1"/>
</dbReference>
<dbReference type="InterPro" id="IPR001789">
    <property type="entry name" value="Sig_transdc_resp-reg_receiver"/>
</dbReference>
<evidence type="ECO:0000256" key="3">
    <source>
        <dbReference type="ARBA" id="ARBA00023125"/>
    </source>
</evidence>
<name>A0ABX0XEN2_9BACT</name>
<evidence type="ECO:0000256" key="1">
    <source>
        <dbReference type="ARBA" id="ARBA00022553"/>
    </source>
</evidence>
<feature type="domain" description="Response regulatory" evidence="6">
    <location>
        <begin position="14"/>
        <end position="130"/>
    </location>
</feature>
<dbReference type="Gene3D" id="6.10.250.690">
    <property type="match status" value="1"/>
</dbReference>
<dbReference type="SUPFAM" id="SSF52172">
    <property type="entry name" value="CheY-like"/>
    <property type="match status" value="1"/>
</dbReference>
<sequence>MNPAPASETTTRAHLLYVEDDESLSFVTRDNLEFSDFRVTHCASGTEAVKIINREGFDYDLCLLDVMLPGVDGFELAERIRAKNQDVPILFLTAKSLKEDRLRGLRLGADDYITKPFSIEELILKIEVFLRRNRVRPSSPAYDPKQIGDYHFELDKLQLTYKAEAPRRLTRREAELLQYLTTRRDQVSERGDILEKIWGENDYFLGRSLDVFISRLRKYLKQDGRIVIENIHGVGFTLIVKS</sequence>
<dbReference type="InterPro" id="IPR011006">
    <property type="entry name" value="CheY-like_superfamily"/>
</dbReference>
<dbReference type="SMART" id="SM00448">
    <property type="entry name" value="REC"/>
    <property type="match status" value="1"/>
</dbReference>
<evidence type="ECO:0000259" key="7">
    <source>
        <dbReference type="PROSITE" id="PS51755"/>
    </source>
</evidence>
<dbReference type="InterPro" id="IPR039420">
    <property type="entry name" value="WalR-like"/>
</dbReference>
<comment type="caution">
    <text evidence="8">The sequence shown here is derived from an EMBL/GenBank/DDBJ whole genome shotgun (WGS) entry which is preliminary data.</text>
</comment>
<evidence type="ECO:0000256" key="4">
    <source>
        <dbReference type="PROSITE-ProRule" id="PRU00169"/>
    </source>
</evidence>
<evidence type="ECO:0000259" key="6">
    <source>
        <dbReference type="PROSITE" id="PS50110"/>
    </source>
</evidence>
<dbReference type="PANTHER" id="PTHR48111:SF40">
    <property type="entry name" value="PHOSPHATE REGULON TRANSCRIPTIONAL REGULATORY PROTEIN PHOB"/>
    <property type="match status" value="1"/>
</dbReference>
<dbReference type="CDD" id="cd00383">
    <property type="entry name" value="trans_reg_C"/>
    <property type="match status" value="1"/>
</dbReference>
<dbReference type="InterPro" id="IPR016032">
    <property type="entry name" value="Sig_transdc_resp-reg_C-effctor"/>
</dbReference>
<dbReference type="EMBL" id="JAATJH010000005">
    <property type="protein sequence ID" value="NJC27672.1"/>
    <property type="molecule type" value="Genomic_DNA"/>
</dbReference>
<dbReference type="Gene3D" id="3.40.50.2300">
    <property type="match status" value="1"/>
</dbReference>
<feature type="DNA-binding region" description="OmpR/PhoB-type" evidence="5">
    <location>
        <begin position="142"/>
        <end position="240"/>
    </location>
</feature>
<dbReference type="SMART" id="SM00862">
    <property type="entry name" value="Trans_reg_C"/>
    <property type="match status" value="1"/>
</dbReference>
<evidence type="ECO:0000256" key="2">
    <source>
        <dbReference type="ARBA" id="ARBA00023012"/>
    </source>
</evidence>
<accession>A0ABX0XEN2</accession>